<dbReference type="CDD" id="cd02440">
    <property type="entry name" value="AdoMet_MTases"/>
    <property type="match status" value="1"/>
</dbReference>
<name>A0A0J6WYU9_9FIRM</name>
<dbReference type="Proteomes" id="UP000036503">
    <property type="component" value="Unassembled WGS sequence"/>
</dbReference>
<comment type="similarity">
    <text evidence="1 6">Belongs to the methyltransferase superfamily. PrmA family.</text>
</comment>
<dbReference type="EMBL" id="LEKT01000005">
    <property type="protein sequence ID" value="KMO87438.1"/>
    <property type="molecule type" value="Genomic_DNA"/>
</dbReference>
<dbReference type="InParanoid" id="A0A0J6WYU9"/>
<dbReference type="RefSeq" id="WP_048513254.1">
    <property type="nucleotide sequence ID" value="NZ_FUXD01000001.1"/>
</dbReference>
<dbReference type="OrthoDB" id="9785995at2"/>
<evidence type="ECO:0000313" key="8">
    <source>
        <dbReference type="Proteomes" id="UP000036503"/>
    </source>
</evidence>
<dbReference type="EC" id="2.1.1.-" evidence="6"/>
<dbReference type="AlphaFoldDB" id="A0A0J6WYU9"/>
<keyword evidence="2 6" id="KW-0963">Cytoplasm</keyword>
<dbReference type="GO" id="GO:0005737">
    <property type="term" value="C:cytoplasm"/>
    <property type="evidence" value="ECO:0007669"/>
    <property type="project" value="UniProtKB-SubCell"/>
</dbReference>
<keyword evidence="8" id="KW-1185">Reference proteome</keyword>
<feature type="binding site" evidence="6">
    <location>
        <position position="139"/>
    </location>
    <ligand>
        <name>S-adenosyl-L-methionine</name>
        <dbReference type="ChEBI" id="CHEBI:59789"/>
    </ligand>
</feature>
<evidence type="ECO:0000256" key="3">
    <source>
        <dbReference type="ARBA" id="ARBA00022603"/>
    </source>
</evidence>
<dbReference type="PANTHER" id="PTHR43648:SF1">
    <property type="entry name" value="ELECTRON TRANSFER FLAVOPROTEIN BETA SUBUNIT LYSINE METHYLTRANSFERASE"/>
    <property type="match status" value="1"/>
</dbReference>
<gene>
    <name evidence="6" type="primary">prmA</name>
    <name evidence="7" type="ORF">AB840_02490</name>
</gene>
<dbReference type="InterPro" id="IPR029063">
    <property type="entry name" value="SAM-dependent_MTases_sf"/>
</dbReference>
<evidence type="ECO:0000313" key="7">
    <source>
        <dbReference type="EMBL" id="KMO87438.1"/>
    </source>
</evidence>
<keyword evidence="7" id="KW-0687">Ribonucleoprotein</keyword>
<dbReference type="SUPFAM" id="SSF53335">
    <property type="entry name" value="S-adenosyl-L-methionine-dependent methyltransferases"/>
    <property type="match status" value="1"/>
</dbReference>
<dbReference type="InterPro" id="IPR004498">
    <property type="entry name" value="Ribosomal_PrmA_MeTrfase"/>
</dbReference>
<evidence type="ECO:0000256" key="4">
    <source>
        <dbReference type="ARBA" id="ARBA00022679"/>
    </source>
</evidence>
<dbReference type="HAMAP" id="MF_00735">
    <property type="entry name" value="Methyltr_PrmA"/>
    <property type="match status" value="1"/>
</dbReference>
<dbReference type="InterPro" id="IPR050078">
    <property type="entry name" value="Ribosomal_L11_MeTrfase_PrmA"/>
</dbReference>
<dbReference type="PATRIC" id="fig|1122219.3.peg.2057"/>
<dbReference type="PANTHER" id="PTHR43648">
    <property type="entry name" value="ELECTRON TRANSFER FLAVOPROTEIN BETA SUBUNIT LYSINE METHYLTRANSFERASE"/>
    <property type="match status" value="1"/>
</dbReference>
<dbReference type="PIRSF" id="PIRSF000401">
    <property type="entry name" value="RPL11_MTase"/>
    <property type="match status" value="1"/>
</dbReference>
<dbReference type="FunCoup" id="A0A0J6WYU9">
    <property type="interactions" value="312"/>
</dbReference>
<keyword evidence="4 6" id="KW-0808">Transferase</keyword>
<sequence>MRWNELDLVVSTTATDLVALLLYECGSNGSIIHDEPDEQGRIRITAYFSPEKEQVAEAVRKQMKLLAQRDSSIGPWKIYQRSTDDADWLYTWQKYFHPKKISHRFWVAPVWERAVPAYGEFVINIDPGQAFGSGLHDTTSMCIRYLESAVKPGDIVFDIGTGTGILAIAAAKLGAAHVTAVDFDEKAVQQALVNTELNAADDVIHVCNSDLLTAISAGYELADVVAANLVTDAVLALMPDLRAYMRKDAVFIASGIIDERIDEIRGAAAQCGFAWEEECLSNGWYAVRMRSL</sequence>
<keyword evidence="5 6" id="KW-0949">S-adenosyl-L-methionine</keyword>
<evidence type="ECO:0000256" key="2">
    <source>
        <dbReference type="ARBA" id="ARBA00022490"/>
    </source>
</evidence>
<evidence type="ECO:0000256" key="6">
    <source>
        <dbReference type="HAMAP-Rule" id="MF_00735"/>
    </source>
</evidence>
<comment type="function">
    <text evidence="6">Methylates ribosomal protein L11.</text>
</comment>
<feature type="binding site" evidence="6">
    <location>
        <position position="182"/>
    </location>
    <ligand>
        <name>S-adenosyl-L-methionine</name>
        <dbReference type="ChEBI" id="CHEBI:59789"/>
    </ligand>
</feature>
<protein>
    <recommendedName>
        <fullName evidence="6">Ribosomal protein L11 methyltransferase</fullName>
        <shortName evidence="6">L11 Mtase</shortName>
        <ecNumber evidence="6">2.1.1.-</ecNumber>
    </recommendedName>
</protein>
<dbReference type="NCBIfam" id="TIGR00406">
    <property type="entry name" value="prmA"/>
    <property type="match status" value="1"/>
</dbReference>
<comment type="caution">
    <text evidence="7">The sequence shown here is derived from an EMBL/GenBank/DDBJ whole genome shotgun (WGS) entry which is preliminary data.</text>
</comment>
<evidence type="ECO:0000256" key="5">
    <source>
        <dbReference type="ARBA" id="ARBA00022691"/>
    </source>
</evidence>
<accession>A0A0J6WYU9</accession>
<feature type="binding site" evidence="6">
    <location>
        <position position="228"/>
    </location>
    <ligand>
        <name>S-adenosyl-L-methionine</name>
        <dbReference type="ChEBI" id="CHEBI:59789"/>
    </ligand>
</feature>
<organism evidence="7 8">
    <name type="scientific">Megasphaera cerevisiae DSM 20462</name>
    <dbReference type="NCBI Taxonomy" id="1122219"/>
    <lineage>
        <taxon>Bacteria</taxon>
        <taxon>Bacillati</taxon>
        <taxon>Bacillota</taxon>
        <taxon>Negativicutes</taxon>
        <taxon>Veillonellales</taxon>
        <taxon>Veillonellaceae</taxon>
        <taxon>Megasphaera</taxon>
    </lineage>
</organism>
<dbReference type="Pfam" id="PF06325">
    <property type="entry name" value="PrmA"/>
    <property type="match status" value="1"/>
</dbReference>
<proteinExistence type="inferred from homology"/>
<keyword evidence="7" id="KW-0689">Ribosomal protein</keyword>
<comment type="catalytic activity">
    <reaction evidence="6">
        <text>L-lysyl-[protein] + 3 S-adenosyl-L-methionine = N(6),N(6),N(6)-trimethyl-L-lysyl-[protein] + 3 S-adenosyl-L-homocysteine + 3 H(+)</text>
        <dbReference type="Rhea" id="RHEA:54192"/>
        <dbReference type="Rhea" id="RHEA-COMP:9752"/>
        <dbReference type="Rhea" id="RHEA-COMP:13826"/>
        <dbReference type="ChEBI" id="CHEBI:15378"/>
        <dbReference type="ChEBI" id="CHEBI:29969"/>
        <dbReference type="ChEBI" id="CHEBI:57856"/>
        <dbReference type="ChEBI" id="CHEBI:59789"/>
        <dbReference type="ChEBI" id="CHEBI:61961"/>
    </reaction>
</comment>
<keyword evidence="3 6" id="KW-0489">Methyltransferase</keyword>
<feature type="binding site" evidence="6">
    <location>
        <position position="160"/>
    </location>
    <ligand>
        <name>S-adenosyl-L-methionine</name>
        <dbReference type="ChEBI" id="CHEBI:59789"/>
    </ligand>
</feature>
<comment type="subcellular location">
    <subcellularLocation>
        <location evidence="6">Cytoplasm</location>
    </subcellularLocation>
</comment>
<dbReference type="GO" id="GO:0032259">
    <property type="term" value="P:methylation"/>
    <property type="evidence" value="ECO:0007669"/>
    <property type="project" value="UniProtKB-KW"/>
</dbReference>
<dbReference type="GO" id="GO:0016279">
    <property type="term" value="F:protein-lysine N-methyltransferase activity"/>
    <property type="evidence" value="ECO:0007669"/>
    <property type="project" value="RHEA"/>
</dbReference>
<dbReference type="GO" id="GO:0005840">
    <property type="term" value="C:ribosome"/>
    <property type="evidence" value="ECO:0007669"/>
    <property type="project" value="UniProtKB-KW"/>
</dbReference>
<evidence type="ECO:0000256" key="1">
    <source>
        <dbReference type="ARBA" id="ARBA00009741"/>
    </source>
</evidence>
<dbReference type="STRING" id="39029.BSR42_05040"/>
<dbReference type="Gene3D" id="3.40.50.150">
    <property type="entry name" value="Vaccinia Virus protein VP39"/>
    <property type="match status" value="1"/>
</dbReference>
<reference evidence="7 8" key="1">
    <citation type="submission" date="2015-06" db="EMBL/GenBank/DDBJ databases">
        <title>Draft genome sequence of beer spoilage bacterium Megasphaera cerevisiae type strain 20462.</title>
        <authorList>
            <person name="Kutumbaka K."/>
            <person name="Pasmowitz J."/>
            <person name="Mategko J."/>
            <person name="Reyes D."/>
            <person name="Friedrich A."/>
            <person name="Han S."/>
            <person name="Martens-Habbena W."/>
            <person name="Neal-McKinney J."/>
            <person name="Janagama H.K."/>
            <person name="Nadala C."/>
            <person name="Samadpour M."/>
        </authorList>
    </citation>
    <scope>NUCLEOTIDE SEQUENCE [LARGE SCALE GENOMIC DNA]</scope>
    <source>
        <strain evidence="7 8">DSM 20462</strain>
    </source>
</reference>